<organism evidence="2 3">
    <name type="scientific">Enterobacter huaxiensis</name>
    <dbReference type="NCBI Taxonomy" id="2494702"/>
    <lineage>
        <taxon>Bacteria</taxon>
        <taxon>Pseudomonadati</taxon>
        <taxon>Pseudomonadota</taxon>
        <taxon>Gammaproteobacteria</taxon>
        <taxon>Enterobacterales</taxon>
        <taxon>Enterobacteriaceae</taxon>
        <taxon>Enterobacter</taxon>
    </lineage>
</organism>
<accession>A0A3R9PRT8</accession>
<proteinExistence type="predicted"/>
<reference evidence="2 3" key="1">
    <citation type="submission" date="2018-12" db="EMBL/GenBank/DDBJ databases">
        <title>The Genome Submission of two Enterobacter spp. strains.</title>
        <authorList>
            <person name="Wu W."/>
            <person name="Wei L."/>
            <person name="Feng Y."/>
            <person name="Zong Z."/>
        </authorList>
    </citation>
    <scope>NUCLEOTIDE SEQUENCE [LARGE SCALE GENOMIC DNA]</scope>
    <source>
        <strain evidence="2 3">WCHEHu045002</strain>
    </source>
</reference>
<feature type="transmembrane region" description="Helical" evidence="1">
    <location>
        <begin position="66"/>
        <end position="89"/>
    </location>
</feature>
<evidence type="ECO:0008006" key="4">
    <source>
        <dbReference type="Google" id="ProtNLM"/>
    </source>
</evidence>
<evidence type="ECO:0000313" key="2">
    <source>
        <dbReference type="EMBL" id="RSK63130.1"/>
    </source>
</evidence>
<keyword evidence="1" id="KW-0812">Transmembrane</keyword>
<comment type="caution">
    <text evidence="2">The sequence shown here is derived from an EMBL/GenBank/DDBJ whole genome shotgun (WGS) entry which is preliminary data.</text>
</comment>
<feature type="transmembrane region" description="Helical" evidence="1">
    <location>
        <begin position="140"/>
        <end position="162"/>
    </location>
</feature>
<dbReference type="RefSeq" id="WP_125915618.1">
    <property type="nucleotide sequence ID" value="NZ_RWHU01000012.1"/>
</dbReference>
<feature type="transmembrane region" description="Helical" evidence="1">
    <location>
        <begin position="34"/>
        <end position="54"/>
    </location>
</feature>
<feature type="transmembrane region" description="Helical" evidence="1">
    <location>
        <begin position="95"/>
        <end position="119"/>
    </location>
</feature>
<evidence type="ECO:0000313" key="3">
    <source>
        <dbReference type="Proteomes" id="UP000276389"/>
    </source>
</evidence>
<protein>
    <recommendedName>
        <fullName evidence="4">DUF2214 domain-containing protein</fullName>
    </recommendedName>
</protein>
<dbReference type="AlphaFoldDB" id="A0A3R9PRT8"/>
<name>A0A3R9PRT8_9ENTR</name>
<keyword evidence="1" id="KW-1133">Transmembrane helix</keyword>
<dbReference type="EMBL" id="RWHU01000012">
    <property type="protein sequence ID" value="RSK63130.1"/>
    <property type="molecule type" value="Genomic_DNA"/>
</dbReference>
<keyword evidence="1" id="KW-0472">Membrane</keyword>
<sequence length="163" mass="17519">MPDLLNTWLMLLQDSAVGETVRNARYFFPVLESFHILGISLLVGPAFTFDLRLLGIGRRIVPVTLAARYLLPVSHTGLLIVVITGLALLSAQATVIAAAGAAPWKSGLIIVAGLNVLVFHKGIYRSVANWDLDVLSPLPARLSALVSAFVWTGVIIAGRFLAY</sequence>
<gene>
    <name evidence="2" type="ORF">EJE24_22525</name>
</gene>
<evidence type="ECO:0000256" key="1">
    <source>
        <dbReference type="SAM" id="Phobius"/>
    </source>
</evidence>
<dbReference type="Proteomes" id="UP000276389">
    <property type="component" value="Unassembled WGS sequence"/>
</dbReference>